<dbReference type="SUPFAM" id="SSF55120">
    <property type="entry name" value="Pseudouridine synthase"/>
    <property type="match status" value="1"/>
</dbReference>
<feature type="compositionally biased region" description="Low complexity" evidence="7">
    <location>
        <begin position="1"/>
        <end position="28"/>
    </location>
</feature>
<accession>A0A4Q2KVR2</accession>
<evidence type="ECO:0000256" key="7">
    <source>
        <dbReference type="SAM" id="MobiDB-lite"/>
    </source>
</evidence>
<dbReference type="Proteomes" id="UP000293865">
    <property type="component" value="Unassembled WGS sequence"/>
</dbReference>
<gene>
    <name evidence="9" type="ORF">ESP51_13445</name>
</gene>
<dbReference type="PANTHER" id="PTHR47683">
    <property type="entry name" value="PSEUDOURIDINE SYNTHASE FAMILY PROTEIN-RELATED"/>
    <property type="match status" value="1"/>
</dbReference>
<dbReference type="GO" id="GO:0003723">
    <property type="term" value="F:RNA binding"/>
    <property type="evidence" value="ECO:0007669"/>
    <property type="project" value="UniProtKB-KW"/>
</dbReference>
<feature type="domain" description="RNA-binding S4" evidence="8">
    <location>
        <begin position="64"/>
        <end position="128"/>
    </location>
</feature>
<dbReference type="GO" id="GO:0000455">
    <property type="term" value="P:enzyme-directed rRNA pseudouridine synthesis"/>
    <property type="evidence" value="ECO:0007669"/>
    <property type="project" value="UniProtKB-ARBA"/>
</dbReference>
<dbReference type="Gene3D" id="3.30.70.1560">
    <property type="entry name" value="Alpha-L RNA-binding motif"/>
    <property type="match status" value="1"/>
</dbReference>
<dbReference type="Gene3D" id="3.10.290.10">
    <property type="entry name" value="RNA-binding S4 domain"/>
    <property type="match status" value="1"/>
</dbReference>
<dbReference type="EMBL" id="SDPN01000026">
    <property type="protein sequence ID" value="RXZ68620.1"/>
    <property type="molecule type" value="Genomic_DNA"/>
</dbReference>
<dbReference type="CDD" id="cd02870">
    <property type="entry name" value="PseudoU_synth_RsuA_like"/>
    <property type="match status" value="1"/>
</dbReference>
<dbReference type="Gene3D" id="3.30.70.580">
    <property type="entry name" value="Pseudouridine synthase I, catalytic domain, N-terminal subdomain"/>
    <property type="match status" value="1"/>
</dbReference>
<evidence type="ECO:0000313" key="10">
    <source>
        <dbReference type="Proteomes" id="UP000293865"/>
    </source>
</evidence>
<keyword evidence="4 6" id="KW-0413">Isomerase</keyword>
<evidence type="ECO:0000256" key="1">
    <source>
        <dbReference type="ARBA" id="ARBA00000073"/>
    </source>
</evidence>
<dbReference type="InterPro" id="IPR050343">
    <property type="entry name" value="RsuA_PseudoU_synthase"/>
</dbReference>
<protein>
    <recommendedName>
        <fullName evidence="6">Pseudouridine synthase</fullName>
        <ecNumber evidence="6">5.4.99.-</ecNumber>
    </recommendedName>
</protein>
<proteinExistence type="inferred from homology"/>
<dbReference type="SUPFAM" id="SSF55174">
    <property type="entry name" value="Alpha-L RNA-binding motif"/>
    <property type="match status" value="1"/>
</dbReference>
<dbReference type="InterPro" id="IPR018496">
    <property type="entry name" value="PsdUridine_synth_RsuA/RluB_CS"/>
</dbReference>
<reference evidence="9 10" key="1">
    <citation type="submission" date="2019-01" db="EMBL/GenBank/DDBJ databases">
        <title>Agromyces.</title>
        <authorList>
            <person name="Li J."/>
        </authorList>
    </citation>
    <scope>NUCLEOTIDE SEQUENCE [LARGE SCALE GENOMIC DNA]</scope>
    <source>
        <strain evidence="9 10">DSM 15934</strain>
    </source>
</reference>
<keyword evidence="10" id="KW-1185">Reference proteome</keyword>
<dbReference type="GO" id="GO:0005829">
    <property type="term" value="C:cytosol"/>
    <property type="evidence" value="ECO:0007669"/>
    <property type="project" value="UniProtKB-ARBA"/>
</dbReference>
<dbReference type="InterPro" id="IPR020103">
    <property type="entry name" value="PsdUridine_synth_cat_dom_sf"/>
</dbReference>
<sequence>MAPPTCCSPTSASTRSTSCRTSRRCSTTARKDSILTDAPDTGTSPGADAPDKGTSPGADAPEGVRLQKVLAAAGVASRRVSEELIVAGRVQVNGRIVTELGNRIDPTTDLVAVDGVAVQLDAAKRYYMLNKPRGVVSTMRDEQGRPDLTQFTADLEDRVFNVGRLDAETSGLLILTNDGELAHVLAHPSFGVSKTYIAKVRGRVTPQVIQQLKNGIELDDGFIKADRARILQQQGDDRHSMVELTLHSGRNRIVRRMLDAVGHPVVDLVRRSFGPLNLGTLKSGAMRELTKVELGQLLTISRAADAGQKGSDGPGEGESWPNHA</sequence>
<dbReference type="InterPro" id="IPR020094">
    <property type="entry name" value="TruA/RsuA/RluB/E/F_N"/>
</dbReference>
<keyword evidence="3 5" id="KW-0694">RNA-binding</keyword>
<dbReference type="NCBIfam" id="TIGR00093">
    <property type="entry name" value="pseudouridine synthase"/>
    <property type="match status" value="1"/>
</dbReference>
<comment type="similarity">
    <text evidence="2 6">Belongs to the pseudouridine synthase RsuA family.</text>
</comment>
<dbReference type="FunFam" id="3.30.70.1560:FF:000001">
    <property type="entry name" value="Pseudouridine synthase"/>
    <property type="match status" value="1"/>
</dbReference>
<dbReference type="EC" id="5.4.99.-" evidence="6"/>
<dbReference type="Pfam" id="PF00849">
    <property type="entry name" value="PseudoU_synth_2"/>
    <property type="match status" value="1"/>
</dbReference>
<dbReference type="SMART" id="SM00363">
    <property type="entry name" value="S4"/>
    <property type="match status" value="1"/>
</dbReference>
<dbReference type="InterPro" id="IPR000748">
    <property type="entry name" value="PsdUridine_synth_RsuA/RluB/E/F"/>
</dbReference>
<dbReference type="AlphaFoldDB" id="A0A4Q2KVR2"/>
<dbReference type="GO" id="GO:0120159">
    <property type="term" value="F:rRNA pseudouridine synthase activity"/>
    <property type="evidence" value="ECO:0007669"/>
    <property type="project" value="UniProtKB-ARBA"/>
</dbReference>
<dbReference type="PROSITE" id="PS50889">
    <property type="entry name" value="S4"/>
    <property type="match status" value="1"/>
</dbReference>
<feature type="region of interest" description="Disordered" evidence="7">
    <location>
        <begin position="305"/>
        <end position="324"/>
    </location>
</feature>
<evidence type="ECO:0000256" key="6">
    <source>
        <dbReference type="RuleBase" id="RU003887"/>
    </source>
</evidence>
<dbReference type="InterPro" id="IPR006145">
    <property type="entry name" value="PsdUridine_synth_RsuA/RluA"/>
</dbReference>
<dbReference type="Pfam" id="PF01479">
    <property type="entry name" value="S4"/>
    <property type="match status" value="1"/>
</dbReference>
<evidence type="ECO:0000256" key="3">
    <source>
        <dbReference type="ARBA" id="ARBA00022884"/>
    </source>
</evidence>
<dbReference type="PROSITE" id="PS01149">
    <property type="entry name" value="PSI_RSU"/>
    <property type="match status" value="1"/>
</dbReference>
<dbReference type="CDD" id="cd00165">
    <property type="entry name" value="S4"/>
    <property type="match status" value="1"/>
</dbReference>
<dbReference type="InterPro" id="IPR042092">
    <property type="entry name" value="PsdUridine_s_RsuA/RluB/E/F_cat"/>
</dbReference>
<dbReference type="InterPro" id="IPR036986">
    <property type="entry name" value="S4_RNA-bd_sf"/>
</dbReference>
<evidence type="ECO:0000256" key="5">
    <source>
        <dbReference type="PROSITE-ProRule" id="PRU00182"/>
    </source>
</evidence>
<feature type="region of interest" description="Disordered" evidence="7">
    <location>
        <begin position="1"/>
        <end position="61"/>
    </location>
</feature>
<evidence type="ECO:0000259" key="8">
    <source>
        <dbReference type="SMART" id="SM00363"/>
    </source>
</evidence>
<organism evidence="9 10">
    <name type="scientific">Agromyces albus</name>
    <dbReference type="NCBI Taxonomy" id="205332"/>
    <lineage>
        <taxon>Bacteria</taxon>
        <taxon>Bacillati</taxon>
        <taxon>Actinomycetota</taxon>
        <taxon>Actinomycetes</taxon>
        <taxon>Micrococcales</taxon>
        <taxon>Microbacteriaceae</taxon>
        <taxon>Agromyces</taxon>
    </lineage>
</organism>
<evidence type="ECO:0000313" key="9">
    <source>
        <dbReference type="EMBL" id="RXZ68620.1"/>
    </source>
</evidence>
<dbReference type="InterPro" id="IPR002942">
    <property type="entry name" value="S4_RNA-bd"/>
</dbReference>
<dbReference type="FunFam" id="3.10.290.10:FF:000003">
    <property type="entry name" value="Pseudouridine synthase"/>
    <property type="match status" value="1"/>
</dbReference>
<dbReference type="PANTHER" id="PTHR47683:SF2">
    <property type="entry name" value="RNA-BINDING S4 DOMAIN-CONTAINING PROTEIN"/>
    <property type="match status" value="1"/>
</dbReference>
<dbReference type="OrthoDB" id="9807213at2"/>
<evidence type="ECO:0000256" key="4">
    <source>
        <dbReference type="ARBA" id="ARBA00023235"/>
    </source>
</evidence>
<evidence type="ECO:0000256" key="2">
    <source>
        <dbReference type="ARBA" id="ARBA00008348"/>
    </source>
</evidence>
<comment type="caution">
    <text evidence="9">The sequence shown here is derived from an EMBL/GenBank/DDBJ whole genome shotgun (WGS) entry which is preliminary data.</text>
</comment>
<name>A0A4Q2KVR2_9MICO</name>
<comment type="catalytic activity">
    <reaction evidence="1">
        <text>a uridine in RNA = a pseudouridine in RNA</text>
        <dbReference type="Rhea" id="RHEA:48348"/>
        <dbReference type="Rhea" id="RHEA-COMP:12068"/>
        <dbReference type="Rhea" id="RHEA-COMP:12069"/>
        <dbReference type="ChEBI" id="CHEBI:65314"/>
        <dbReference type="ChEBI" id="CHEBI:65315"/>
    </reaction>
</comment>